<feature type="compositionally biased region" description="Low complexity" evidence="1">
    <location>
        <begin position="166"/>
        <end position="178"/>
    </location>
</feature>
<evidence type="ECO:0000313" key="2">
    <source>
        <dbReference type="EMBL" id="EPE08407.1"/>
    </source>
</evidence>
<reference evidence="2 3" key="1">
    <citation type="journal article" date="2013" name="BMC Genomics">
        <title>The genome and transcriptome of the pine saprophyte Ophiostoma piceae, and a comparison with the bark beetle-associated pine pathogen Grosmannia clavigera.</title>
        <authorList>
            <person name="Haridas S."/>
            <person name="Wang Y."/>
            <person name="Lim L."/>
            <person name="Massoumi Alamouti S."/>
            <person name="Jackman S."/>
            <person name="Docking R."/>
            <person name="Robertson G."/>
            <person name="Birol I."/>
            <person name="Bohlmann J."/>
            <person name="Breuil C."/>
        </authorList>
    </citation>
    <scope>NUCLEOTIDE SEQUENCE [LARGE SCALE GENOMIC DNA]</scope>
    <source>
        <strain evidence="2 3">UAMH 11346</strain>
    </source>
</reference>
<dbReference type="OrthoDB" id="5226196at2759"/>
<feature type="region of interest" description="Disordered" evidence="1">
    <location>
        <begin position="147"/>
        <end position="225"/>
    </location>
</feature>
<feature type="compositionally biased region" description="Basic and acidic residues" evidence="1">
    <location>
        <begin position="64"/>
        <end position="78"/>
    </location>
</feature>
<accession>S3C6H9</accession>
<proteinExistence type="predicted"/>
<evidence type="ECO:0000313" key="3">
    <source>
        <dbReference type="Proteomes" id="UP000016923"/>
    </source>
</evidence>
<organism evidence="2 3">
    <name type="scientific">Ophiostoma piceae (strain UAMH 11346)</name>
    <name type="common">Sap stain fungus</name>
    <dbReference type="NCBI Taxonomy" id="1262450"/>
    <lineage>
        <taxon>Eukaryota</taxon>
        <taxon>Fungi</taxon>
        <taxon>Dikarya</taxon>
        <taxon>Ascomycota</taxon>
        <taxon>Pezizomycotina</taxon>
        <taxon>Sordariomycetes</taxon>
        <taxon>Sordariomycetidae</taxon>
        <taxon>Ophiostomatales</taxon>
        <taxon>Ophiostomataceae</taxon>
        <taxon>Ophiostoma</taxon>
    </lineage>
</organism>
<dbReference type="HOGENOM" id="CLU_940402_0_0_1"/>
<feature type="compositionally biased region" description="Acidic residues" evidence="1">
    <location>
        <begin position="274"/>
        <end position="283"/>
    </location>
</feature>
<name>S3C6H9_OPHP1</name>
<dbReference type="AlphaFoldDB" id="S3C6H9"/>
<protein>
    <submittedName>
        <fullName evidence="2">Uncharacterized protein</fullName>
    </submittedName>
</protein>
<gene>
    <name evidence="2" type="ORF">F503_01190</name>
</gene>
<feature type="region of interest" description="Disordered" evidence="1">
    <location>
        <begin position="48"/>
        <end position="126"/>
    </location>
</feature>
<feature type="compositionally biased region" description="Polar residues" evidence="1">
    <location>
        <begin position="102"/>
        <end position="126"/>
    </location>
</feature>
<dbReference type="Proteomes" id="UP000016923">
    <property type="component" value="Unassembled WGS sequence"/>
</dbReference>
<feature type="region of interest" description="Disordered" evidence="1">
    <location>
        <begin position="252"/>
        <end position="296"/>
    </location>
</feature>
<dbReference type="VEuPathDB" id="FungiDB:F503_01190"/>
<dbReference type="EMBL" id="KE148149">
    <property type="protein sequence ID" value="EPE08407.1"/>
    <property type="molecule type" value="Genomic_DNA"/>
</dbReference>
<feature type="compositionally biased region" description="Polar residues" evidence="1">
    <location>
        <begin position="148"/>
        <end position="165"/>
    </location>
</feature>
<sequence length="296" mass="32279">MHHCPTCKATFSTRCIKHQHVSYCEEHNAYNEWKRTCPACVKKLKSEDKKNRQQQRFVEGPQETTEKSARRGPRDSHTKWQYSGKGGFKPKPGDETTHRSSKQTQAPADSGDTTNANNLSSWDGAQWYQSGHGGNWDATQVGHGSYLQDWSTGHENSGTMSTNTLSSHDQQSSAAQHDGTFDDLSQSDWGDSDSAHYAQSSAPVQGFYDNGPSNTQLESGPHGTPRIVQGQGIASLGGSAFTAHGLDESASNDIYSYGEEDTQAEVYNDPDFGYGEEGDDLYADDGAGPGHEHGHS</sequence>
<evidence type="ECO:0000256" key="1">
    <source>
        <dbReference type="SAM" id="MobiDB-lite"/>
    </source>
</evidence>
<keyword evidence="3" id="KW-1185">Reference proteome</keyword>